<dbReference type="EMBL" id="CAJVQB010000730">
    <property type="protein sequence ID" value="CAG8504400.1"/>
    <property type="molecule type" value="Genomic_DNA"/>
</dbReference>
<dbReference type="InterPro" id="IPR001752">
    <property type="entry name" value="Kinesin_motor_dom"/>
</dbReference>
<dbReference type="InterPro" id="IPR027417">
    <property type="entry name" value="P-loop_NTPase"/>
</dbReference>
<organism evidence="4 5">
    <name type="scientific">Gigaspora margarita</name>
    <dbReference type="NCBI Taxonomy" id="4874"/>
    <lineage>
        <taxon>Eukaryota</taxon>
        <taxon>Fungi</taxon>
        <taxon>Fungi incertae sedis</taxon>
        <taxon>Mucoromycota</taxon>
        <taxon>Glomeromycotina</taxon>
        <taxon>Glomeromycetes</taxon>
        <taxon>Diversisporales</taxon>
        <taxon>Gigasporaceae</taxon>
        <taxon>Gigaspora</taxon>
    </lineage>
</organism>
<proteinExistence type="inferred from homology"/>
<dbReference type="Gene3D" id="3.40.850.10">
    <property type="entry name" value="Kinesin motor domain"/>
    <property type="match status" value="1"/>
</dbReference>
<comment type="caution">
    <text evidence="1">Lacks conserved residue(s) required for the propagation of feature annotation.</text>
</comment>
<comment type="caution">
    <text evidence="4">The sequence shown here is derived from an EMBL/GenBank/DDBJ whole genome shotgun (WGS) entry which is preliminary data.</text>
</comment>
<feature type="region of interest" description="Disordered" evidence="2">
    <location>
        <begin position="1"/>
        <end position="33"/>
    </location>
</feature>
<evidence type="ECO:0000256" key="1">
    <source>
        <dbReference type="PROSITE-ProRule" id="PRU00283"/>
    </source>
</evidence>
<name>A0ABM8W1Z6_GIGMA</name>
<evidence type="ECO:0000256" key="2">
    <source>
        <dbReference type="SAM" id="MobiDB-lite"/>
    </source>
</evidence>
<evidence type="ECO:0000259" key="3">
    <source>
        <dbReference type="PROSITE" id="PS50067"/>
    </source>
</evidence>
<sequence>MPEIPELKSGIRSPSRSSSRLSNKRSNNGSSEWTSVTSKFHFVDLASRDRVKEGISINSGLLALENVIFALGRETPSFQYQNRLKRPSTLLLINIALNHSNQNHKDLEALKDQLI</sequence>
<feature type="compositionally biased region" description="Low complexity" evidence="2">
    <location>
        <begin position="7"/>
        <end position="31"/>
    </location>
</feature>
<dbReference type="SUPFAM" id="SSF52540">
    <property type="entry name" value="P-loop containing nucleoside triphosphate hydrolases"/>
    <property type="match status" value="1"/>
</dbReference>
<accession>A0ABM8W1Z6</accession>
<reference evidence="4 5" key="1">
    <citation type="submission" date="2021-06" db="EMBL/GenBank/DDBJ databases">
        <authorList>
            <person name="Kallberg Y."/>
            <person name="Tangrot J."/>
            <person name="Rosling A."/>
        </authorList>
    </citation>
    <scope>NUCLEOTIDE SEQUENCE [LARGE SCALE GENOMIC DNA]</scope>
    <source>
        <strain evidence="4 5">120-4 pot B 10/14</strain>
    </source>
</reference>
<evidence type="ECO:0000313" key="5">
    <source>
        <dbReference type="Proteomes" id="UP000789901"/>
    </source>
</evidence>
<comment type="similarity">
    <text evidence="1">Belongs to the TRAFAC class myosin-kinesin ATPase superfamily. Kinesin family.</text>
</comment>
<feature type="domain" description="Kinesin motor" evidence="3">
    <location>
        <begin position="1"/>
        <end position="115"/>
    </location>
</feature>
<protein>
    <submittedName>
        <fullName evidence="4">15656_t:CDS:1</fullName>
    </submittedName>
</protein>
<gene>
    <name evidence="4" type="ORF">GMARGA_LOCUS2362</name>
</gene>
<dbReference type="Proteomes" id="UP000789901">
    <property type="component" value="Unassembled WGS sequence"/>
</dbReference>
<keyword evidence="5" id="KW-1185">Reference proteome</keyword>
<dbReference type="InterPro" id="IPR036961">
    <property type="entry name" value="Kinesin_motor_dom_sf"/>
</dbReference>
<evidence type="ECO:0000313" key="4">
    <source>
        <dbReference type="EMBL" id="CAG8504400.1"/>
    </source>
</evidence>
<dbReference type="PROSITE" id="PS50067">
    <property type="entry name" value="KINESIN_MOTOR_2"/>
    <property type="match status" value="1"/>
</dbReference>